<reference evidence="7 8" key="1">
    <citation type="submission" date="2017-06" db="EMBL/GenBank/DDBJ databases">
        <title>Novel microbial phyla capable of carbon fixation and sulfur reduction in deep-sea sediments.</title>
        <authorList>
            <person name="Huang J."/>
            <person name="Baker B."/>
            <person name="Wang Y."/>
        </authorList>
    </citation>
    <scope>NUCLEOTIDE SEQUENCE [LARGE SCALE GENOMIC DNA]</scope>
    <source>
        <strain evidence="7">B3_LCP</strain>
    </source>
</reference>
<keyword evidence="4" id="KW-0808">Transferase</keyword>
<proteinExistence type="predicted"/>
<evidence type="ECO:0000313" key="7">
    <source>
        <dbReference type="EMBL" id="TKJ41756.1"/>
    </source>
</evidence>
<keyword evidence="3" id="KW-0997">Cell inner membrane</keyword>
<evidence type="ECO:0008006" key="9">
    <source>
        <dbReference type="Google" id="ProtNLM"/>
    </source>
</evidence>
<organism evidence="7 8">
    <name type="scientific">candidate division LCP-89 bacterium B3_LCP</name>
    <dbReference type="NCBI Taxonomy" id="2012998"/>
    <lineage>
        <taxon>Bacteria</taxon>
        <taxon>Pseudomonadati</taxon>
        <taxon>Bacteria division LCP-89</taxon>
    </lineage>
</organism>
<dbReference type="AlphaFoldDB" id="A0A532V3G2"/>
<evidence type="ECO:0000256" key="4">
    <source>
        <dbReference type="ARBA" id="ARBA00022679"/>
    </source>
</evidence>
<dbReference type="GO" id="GO:0016746">
    <property type="term" value="F:acyltransferase activity"/>
    <property type="evidence" value="ECO:0007669"/>
    <property type="project" value="UniProtKB-KW"/>
</dbReference>
<dbReference type="PANTHER" id="PTHR30606:SF10">
    <property type="entry name" value="PHOSPHATIDYLINOSITOL MANNOSIDE ACYLTRANSFERASE"/>
    <property type="match status" value="1"/>
</dbReference>
<evidence type="ECO:0000313" key="8">
    <source>
        <dbReference type="Proteomes" id="UP000319619"/>
    </source>
</evidence>
<comment type="caution">
    <text evidence="7">The sequence shown here is derived from an EMBL/GenBank/DDBJ whole genome shotgun (WGS) entry which is preliminary data.</text>
</comment>
<dbReference type="EMBL" id="NJBN01000002">
    <property type="protein sequence ID" value="TKJ41756.1"/>
    <property type="molecule type" value="Genomic_DNA"/>
</dbReference>
<dbReference type="PIRSF" id="PIRSF026649">
    <property type="entry name" value="MsbB"/>
    <property type="match status" value="1"/>
</dbReference>
<dbReference type="Proteomes" id="UP000319619">
    <property type="component" value="Unassembled WGS sequence"/>
</dbReference>
<dbReference type="Pfam" id="PF03279">
    <property type="entry name" value="Lip_A_acyltrans"/>
    <property type="match status" value="1"/>
</dbReference>
<dbReference type="InterPro" id="IPR004960">
    <property type="entry name" value="LipA_acyltrans"/>
</dbReference>
<comment type="subcellular location">
    <subcellularLocation>
        <location evidence="1">Cell inner membrane</location>
    </subcellularLocation>
</comment>
<dbReference type="CDD" id="cd07984">
    <property type="entry name" value="LPLAT_LABLAT-like"/>
    <property type="match status" value="1"/>
</dbReference>
<dbReference type="GO" id="GO:0005886">
    <property type="term" value="C:plasma membrane"/>
    <property type="evidence" value="ECO:0007669"/>
    <property type="project" value="UniProtKB-SubCell"/>
</dbReference>
<gene>
    <name evidence="7" type="ORF">CEE37_04085</name>
</gene>
<keyword evidence="6" id="KW-0012">Acyltransferase</keyword>
<dbReference type="GO" id="GO:0009247">
    <property type="term" value="P:glycolipid biosynthetic process"/>
    <property type="evidence" value="ECO:0007669"/>
    <property type="project" value="UniProtKB-ARBA"/>
</dbReference>
<dbReference type="PANTHER" id="PTHR30606">
    <property type="entry name" value="LIPID A BIOSYNTHESIS LAUROYL ACYLTRANSFERASE"/>
    <property type="match status" value="1"/>
</dbReference>
<keyword evidence="2" id="KW-1003">Cell membrane</keyword>
<sequence>MTSIRHNLESILLRSIAAFMRFLSRNASIRLGELLGDVVYRIGIRTDVTRDNLRRAFPEKSPEEIEDIVRNCYRHFGAVLSEFARLPLLRKQNVPNLVETDDRHVLDEALKAGKGGIVVSGHLGNWELMGASSSVLGLPVNYVVTDQQNPNVTVFMDQLRQSSGVKIIKRRDAIKGVLKAMKNNELVAILSDQDAHEAGAFVPFFGRLASTPRGAAMFSLRTGAPLIFVESYRQGMGRLKVIHEFISDKDLPLDRDDAIGELTHRFTARLEEAVRCHPEQWFWMHRRWKSSPAK</sequence>
<keyword evidence="5" id="KW-0472">Membrane</keyword>
<name>A0A532V3G2_UNCL8</name>
<evidence type="ECO:0000256" key="5">
    <source>
        <dbReference type="ARBA" id="ARBA00023136"/>
    </source>
</evidence>
<protein>
    <recommendedName>
        <fullName evidence="9">Lipid A biosynthesis acyltransferase</fullName>
    </recommendedName>
</protein>
<evidence type="ECO:0000256" key="6">
    <source>
        <dbReference type="ARBA" id="ARBA00023315"/>
    </source>
</evidence>
<evidence type="ECO:0000256" key="3">
    <source>
        <dbReference type="ARBA" id="ARBA00022519"/>
    </source>
</evidence>
<evidence type="ECO:0000256" key="2">
    <source>
        <dbReference type="ARBA" id="ARBA00022475"/>
    </source>
</evidence>
<accession>A0A532V3G2</accession>
<evidence type="ECO:0000256" key="1">
    <source>
        <dbReference type="ARBA" id="ARBA00004533"/>
    </source>
</evidence>